<evidence type="ECO:0000313" key="3">
    <source>
        <dbReference type="EMBL" id="EAT15884.1"/>
    </source>
</evidence>
<dbReference type="GO" id="GO:0047617">
    <property type="term" value="F:fatty acyl-CoA hydrolase activity"/>
    <property type="evidence" value="ECO:0007669"/>
    <property type="project" value="TreeGrafter"/>
</dbReference>
<dbReference type="InterPro" id="IPR050563">
    <property type="entry name" value="4-hydroxybenzoyl-CoA_TE"/>
</dbReference>
<accession>Q1K0Q7</accession>
<dbReference type="InterPro" id="IPR029069">
    <property type="entry name" value="HotDog_dom_sf"/>
</dbReference>
<evidence type="ECO:0000256" key="2">
    <source>
        <dbReference type="ARBA" id="ARBA00022801"/>
    </source>
</evidence>
<protein>
    <submittedName>
        <fullName evidence="3">Thioesterase superfamily</fullName>
    </submittedName>
</protein>
<organism evidence="3 4">
    <name type="scientific">Desulfuromonas acetoxidans (strain DSM 684 / 11070)</name>
    <dbReference type="NCBI Taxonomy" id="281689"/>
    <lineage>
        <taxon>Bacteria</taxon>
        <taxon>Pseudomonadati</taxon>
        <taxon>Thermodesulfobacteriota</taxon>
        <taxon>Desulfuromonadia</taxon>
        <taxon>Desulfuromonadales</taxon>
        <taxon>Desulfuromonadaceae</taxon>
        <taxon>Desulfuromonas</taxon>
    </lineage>
</organism>
<dbReference type="Gene3D" id="3.10.129.10">
    <property type="entry name" value="Hotdog Thioesterase"/>
    <property type="match status" value="1"/>
</dbReference>
<evidence type="ECO:0000313" key="4">
    <source>
        <dbReference type="Proteomes" id="UP000005695"/>
    </source>
</evidence>
<comment type="caution">
    <text evidence="3">The sequence shown here is derived from an EMBL/GenBank/DDBJ whole genome shotgun (WGS) entry which is preliminary data.</text>
</comment>
<dbReference type="SUPFAM" id="SSF54637">
    <property type="entry name" value="Thioesterase/thiol ester dehydrase-isomerase"/>
    <property type="match status" value="1"/>
</dbReference>
<dbReference type="RefSeq" id="WP_005999628.1">
    <property type="nucleotide sequence ID" value="NZ_AAEW02000007.1"/>
</dbReference>
<reference evidence="3" key="1">
    <citation type="submission" date="2006-05" db="EMBL/GenBank/DDBJ databases">
        <title>Annotation of the draft genome assembly of Desulfuromonas acetoxidans DSM 684.</title>
        <authorList>
            <consortium name="US DOE Joint Genome Institute (JGI-ORNL)"/>
            <person name="Larimer F."/>
            <person name="Land M."/>
            <person name="Hauser L."/>
        </authorList>
    </citation>
    <scope>NUCLEOTIDE SEQUENCE [LARGE SCALE GENOMIC DNA]</scope>
    <source>
        <strain evidence="3">DSM 684</strain>
    </source>
</reference>
<comment type="similarity">
    <text evidence="1">Belongs to the 4-hydroxybenzoyl-CoA thioesterase family.</text>
</comment>
<dbReference type="Proteomes" id="UP000005695">
    <property type="component" value="Unassembled WGS sequence"/>
</dbReference>
<name>Q1K0Q7_DESA6</name>
<proteinExistence type="inferred from homology"/>
<gene>
    <name evidence="3" type="ORF">Dace_2183</name>
</gene>
<dbReference type="OrthoDB" id="9800856at2"/>
<evidence type="ECO:0000256" key="1">
    <source>
        <dbReference type="ARBA" id="ARBA00005953"/>
    </source>
</evidence>
<sequence length="153" mass="18025">MAKKGWFPVIEQAPAPLTLTVKRHVRFEEVDAVGIVWHGRYPSYFEDARVALGAHYGLGYMDFYAQGVVAPIKKLHIDYVQPLRFEEWFTIEGLWHWTEAARLNFEFILRNEQQQVVTRGYSVQMLLDTDHNILVVPPPFYQDFLRRWKEGTL</sequence>
<keyword evidence="2" id="KW-0378">Hydrolase</keyword>
<keyword evidence="4" id="KW-1185">Reference proteome</keyword>
<dbReference type="Pfam" id="PF13279">
    <property type="entry name" value="4HBT_2"/>
    <property type="match status" value="1"/>
</dbReference>
<dbReference type="PANTHER" id="PTHR31793">
    <property type="entry name" value="4-HYDROXYBENZOYL-COA THIOESTERASE FAMILY MEMBER"/>
    <property type="match status" value="1"/>
</dbReference>
<dbReference type="PANTHER" id="PTHR31793:SF27">
    <property type="entry name" value="NOVEL THIOESTERASE SUPERFAMILY DOMAIN AND SAPOSIN A-TYPE DOMAIN CONTAINING PROTEIN (0610012H03RIK)"/>
    <property type="match status" value="1"/>
</dbReference>
<dbReference type="EMBL" id="AAEW02000007">
    <property type="protein sequence ID" value="EAT15884.1"/>
    <property type="molecule type" value="Genomic_DNA"/>
</dbReference>
<dbReference type="AlphaFoldDB" id="Q1K0Q7"/>
<dbReference type="CDD" id="cd00586">
    <property type="entry name" value="4HBT"/>
    <property type="match status" value="1"/>
</dbReference>
<reference evidence="3" key="2">
    <citation type="submission" date="2006-05" db="EMBL/GenBank/DDBJ databases">
        <title>Sequencing of the draft genome and assembly of Desulfuromonas acetoxidans DSM 684.</title>
        <authorList>
            <consortium name="US DOE Joint Genome Institute (JGI-PGF)"/>
            <person name="Copeland A."/>
            <person name="Lucas S."/>
            <person name="Lapidus A."/>
            <person name="Barry K."/>
            <person name="Detter J.C."/>
            <person name="Glavina del Rio T."/>
            <person name="Hammon N."/>
            <person name="Israni S."/>
            <person name="Dalin E."/>
            <person name="Tice H."/>
            <person name="Bruce D."/>
            <person name="Pitluck S."/>
            <person name="Richardson P."/>
        </authorList>
    </citation>
    <scope>NUCLEOTIDE SEQUENCE [LARGE SCALE GENOMIC DNA]</scope>
    <source>
        <strain evidence="3">DSM 684</strain>
    </source>
</reference>